<sequence length="129" mass="13904">MRKVTVLFIAVASLAATISFAAIETTSLSTDLMQSIEDTNKSLSSNISLNDVAASTADAKELTTMFAQVETYFVQKGDAPDAVELAQKSKNLTIEIAQAVAAKDFEKATNAATNVSRNCRTCHTFYKKE</sequence>
<name>A0A4R5W4G8_9BURK</name>
<evidence type="ECO:0008006" key="4">
    <source>
        <dbReference type="Google" id="ProtNLM"/>
    </source>
</evidence>
<accession>A0A4R5W4G8</accession>
<proteinExistence type="predicted"/>
<dbReference type="RefSeq" id="WP_133327403.1">
    <property type="nucleotide sequence ID" value="NZ_SMYL01000003.1"/>
</dbReference>
<feature type="chain" id="PRO_5020248497" description="Cytochrome c" evidence="1">
    <location>
        <begin position="22"/>
        <end position="129"/>
    </location>
</feature>
<protein>
    <recommendedName>
        <fullName evidence="4">Cytochrome c</fullName>
    </recommendedName>
</protein>
<evidence type="ECO:0000313" key="3">
    <source>
        <dbReference type="Proteomes" id="UP000294829"/>
    </source>
</evidence>
<dbReference type="GO" id="GO:0005506">
    <property type="term" value="F:iron ion binding"/>
    <property type="evidence" value="ECO:0007669"/>
    <property type="project" value="InterPro"/>
</dbReference>
<dbReference type="SUPFAM" id="SSF47175">
    <property type="entry name" value="Cytochromes"/>
    <property type="match status" value="1"/>
</dbReference>
<dbReference type="GO" id="GO:0009055">
    <property type="term" value="F:electron transfer activity"/>
    <property type="evidence" value="ECO:0007669"/>
    <property type="project" value="InterPro"/>
</dbReference>
<dbReference type="Proteomes" id="UP000294829">
    <property type="component" value="Unassembled WGS sequence"/>
</dbReference>
<gene>
    <name evidence="2" type="ORF">E2I14_08400</name>
</gene>
<dbReference type="GO" id="GO:0020037">
    <property type="term" value="F:heme binding"/>
    <property type="evidence" value="ECO:0007669"/>
    <property type="project" value="InterPro"/>
</dbReference>
<evidence type="ECO:0000256" key="1">
    <source>
        <dbReference type="SAM" id="SignalP"/>
    </source>
</evidence>
<organism evidence="2 3">
    <name type="scientific">Sapientia aquatica</name>
    <dbReference type="NCBI Taxonomy" id="1549640"/>
    <lineage>
        <taxon>Bacteria</taxon>
        <taxon>Pseudomonadati</taxon>
        <taxon>Pseudomonadota</taxon>
        <taxon>Betaproteobacteria</taxon>
        <taxon>Burkholderiales</taxon>
        <taxon>Oxalobacteraceae</taxon>
        <taxon>Sapientia</taxon>
    </lineage>
</organism>
<dbReference type="EMBL" id="SMYL01000003">
    <property type="protein sequence ID" value="TDK66479.1"/>
    <property type="molecule type" value="Genomic_DNA"/>
</dbReference>
<reference evidence="2 3" key="1">
    <citation type="submission" date="2019-03" db="EMBL/GenBank/DDBJ databases">
        <title>Sapientia aquatica gen. nov., sp. nov., isolated from a crater lake.</title>
        <authorList>
            <person name="Felfoldi T."/>
            <person name="Szabo A."/>
            <person name="Toth E."/>
            <person name="Schumann P."/>
            <person name="Keki Z."/>
            <person name="Marialigeti K."/>
            <person name="Mathe I."/>
        </authorList>
    </citation>
    <scope>NUCLEOTIDE SEQUENCE [LARGE SCALE GENOMIC DNA]</scope>
    <source>
        <strain evidence="2 3">SA-152</strain>
    </source>
</reference>
<dbReference type="InterPro" id="IPR010980">
    <property type="entry name" value="Cyt_c/b562"/>
</dbReference>
<keyword evidence="1" id="KW-0732">Signal</keyword>
<dbReference type="OrthoDB" id="5704234at2"/>
<comment type="caution">
    <text evidence="2">The sequence shown here is derived from an EMBL/GenBank/DDBJ whole genome shotgun (WGS) entry which is preliminary data.</text>
</comment>
<dbReference type="GO" id="GO:0022900">
    <property type="term" value="P:electron transport chain"/>
    <property type="evidence" value="ECO:0007669"/>
    <property type="project" value="InterPro"/>
</dbReference>
<keyword evidence="3" id="KW-1185">Reference proteome</keyword>
<dbReference type="AlphaFoldDB" id="A0A4R5W4G8"/>
<evidence type="ECO:0000313" key="2">
    <source>
        <dbReference type="EMBL" id="TDK66479.1"/>
    </source>
</evidence>
<feature type="signal peptide" evidence="1">
    <location>
        <begin position="1"/>
        <end position="21"/>
    </location>
</feature>